<dbReference type="PANTHER" id="PTHR48078:SF11">
    <property type="entry name" value="THREONINE DEHYDRATASE, MITOCHONDRIAL"/>
    <property type="match status" value="1"/>
</dbReference>
<dbReference type="GO" id="GO:0006565">
    <property type="term" value="P:L-serine catabolic process"/>
    <property type="evidence" value="ECO:0007669"/>
    <property type="project" value="TreeGrafter"/>
</dbReference>
<feature type="domain" description="Tryptophan synthase beta chain-like PALP" evidence="5">
    <location>
        <begin position="5"/>
        <end position="85"/>
    </location>
</feature>
<dbReference type="AlphaFoldDB" id="A0A380H0Q3"/>
<gene>
    <name evidence="6" type="primary">ilvA_1</name>
    <name evidence="6" type="ORF">NCTC11807_01016</name>
</gene>
<dbReference type="GO" id="GO:0003941">
    <property type="term" value="F:L-serine ammonia-lyase activity"/>
    <property type="evidence" value="ECO:0007669"/>
    <property type="project" value="TreeGrafter"/>
</dbReference>
<proteinExistence type="predicted"/>
<evidence type="ECO:0000256" key="4">
    <source>
        <dbReference type="ARBA" id="ARBA00031427"/>
    </source>
</evidence>
<name>A0A380H0Q3_9STAP</name>
<keyword evidence="2" id="KW-0663">Pyridoxal phosphate</keyword>
<dbReference type="EMBL" id="UHDZ01000001">
    <property type="protein sequence ID" value="SUM70001.1"/>
    <property type="molecule type" value="Genomic_DNA"/>
</dbReference>
<keyword evidence="7" id="KW-1185">Reference proteome</keyword>
<dbReference type="GO" id="GO:0009097">
    <property type="term" value="P:isoleucine biosynthetic process"/>
    <property type="evidence" value="ECO:0007669"/>
    <property type="project" value="TreeGrafter"/>
</dbReference>
<evidence type="ECO:0000313" key="7">
    <source>
        <dbReference type="Proteomes" id="UP000255425"/>
    </source>
</evidence>
<dbReference type="InterPro" id="IPR036052">
    <property type="entry name" value="TrpB-like_PALP_sf"/>
</dbReference>
<dbReference type="GO" id="GO:0004794">
    <property type="term" value="F:threonine deaminase activity"/>
    <property type="evidence" value="ECO:0007669"/>
    <property type="project" value="TreeGrafter"/>
</dbReference>
<dbReference type="Proteomes" id="UP000255425">
    <property type="component" value="Unassembled WGS sequence"/>
</dbReference>
<evidence type="ECO:0000256" key="3">
    <source>
        <dbReference type="ARBA" id="ARBA00023239"/>
    </source>
</evidence>
<organism evidence="6 7">
    <name type="scientific">Staphylococcus saccharolyticus</name>
    <dbReference type="NCBI Taxonomy" id="33028"/>
    <lineage>
        <taxon>Bacteria</taxon>
        <taxon>Bacillati</taxon>
        <taxon>Bacillota</taxon>
        <taxon>Bacilli</taxon>
        <taxon>Bacillales</taxon>
        <taxon>Staphylococcaceae</taxon>
        <taxon>Staphylococcus</taxon>
    </lineage>
</organism>
<dbReference type="InterPro" id="IPR001926">
    <property type="entry name" value="TrpB-like_PALP"/>
</dbReference>
<dbReference type="InterPro" id="IPR050147">
    <property type="entry name" value="Ser/Thr_Dehydratase"/>
</dbReference>
<dbReference type="PANTHER" id="PTHR48078">
    <property type="entry name" value="THREONINE DEHYDRATASE, MITOCHONDRIAL-RELATED"/>
    <property type="match status" value="1"/>
</dbReference>
<dbReference type="Pfam" id="PF00291">
    <property type="entry name" value="PALP"/>
    <property type="match status" value="1"/>
</dbReference>
<evidence type="ECO:0000259" key="5">
    <source>
        <dbReference type="Pfam" id="PF00291"/>
    </source>
</evidence>
<dbReference type="Gene3D" id="3.40.50.1100">
    <property type="match status" value="1"/>
</dbReference>
<accession>A0A380H0Q3</accession>
<evidence type="ECO:0000256" key="1">
    <source>
        <dbReference type="ARBA" id="ARBA00001933"/>
    </source>
</evidence>
<sequence length="88" mass="9742">MLNLITYFKEFSPKTKIIGVEPTGASSMYQSVINKQVVTLDNIDKFVDGTSVARVGDITFNIAKDKVDDYIQVDEGAVCSTILDMYVL</sequence>
<keyword evidence="3 6" id="KW-0456">Lyase</keyword>
<dbReference type="GO" id="GO:0006567">
    <property type="term" value="P:L-threonine catabolic process"/>
    <property type="evidence" value="ECO:0007669"/>
    <property type="project" value="TreeGrafter"/>
</dbReference>
<evidence type="ECO:0000313" key="6">
    <source>
        <dbReference type="EMBL" id="SUM70001.1"/>
    </source>
</evidence>
<evidence type="ECO:0000256" key="2">
    <source>
        <dbReference type="ARBA" id="ARBA00022898"/>
    </source>
</evidence>
<dbReference type="SUPFAM" id="SSF53686">
    <property type="entry name" value="Tryptophan synthase beta subunit-like PLP-dependent enzymes"/>
    <property type="match status" value="1"/>
</dbReference>
<reference evidence="6 7" key="1">
    <citation type="submission" date="2018-06" db="EMBL/GenBank/DDBJ databases">
        <authorList>
            <consortium name="Pathogen Informatics"/>
            <person name="Doyle S."/>
        </authorList>
    </citation>
    <scope>NUCLEOTIDE SEQUENCE [LARGE SCALE GENOMIC DNA]</scope>
    <source>
        <strain evidence="6 7">NCTC11807</strain>
    </source>
</reference>
<protein>
    <recommendedName>
        <fullName evidence="4">Threonine deaminase</fullName>
    </recommendedName>
</protein>
<comment type="cofactor">
    <cofactor evidence="1">
        <name>pyridoxal 5'-phosphate</name>
        <dbReference type="ChEBI" id="CHEBI:597326"/>
    </cofactor>
</comment>